<dbReference type="PANTHER" id="PTHR36863">
    <property type="entry name" value="SHIELDIN COMPLEX SUBUNIT 1"/>
    <property type="match status" value="1"/>
</dbReference>
<reference evidence="2 3" key="1">
    <citation type="journal article" date="2020" name="G3 (Bethesda)">
        <title>Draft Genome of the Common Snapping Turtle, Chelydra serpentina, a Model for Phenotypic Plasticity in Reptiles.</title>
        <authorList>
            <person name="Das D."/>
            <person name="Singh S.K."/>
            <person name="Bierstedt J."/>
            <person name="Erickson A."/>
            <person name="Galli G.L.J."/>
            <person name="Crossley D.A. 2nd"/>
            <person name="Rhen T."/>
        </authorList>
    </citation>
    <scope>NUCLEOTIDE SEQUENCE [LARGE SCALE GENOMIC DNA]</scope>
    <source>
        <strain evidence="2">KW</strain>
    </source>
</reference>
<name>A0A8T1T756_CHESE</name>
<sequence length="284" mass="31125">SSSGAAAPRFSCFNCKAAADRLPRRESCLTDDHKHWQPVYFETLPKGLLSRQRSIHSGAMEGDETSSSHPSEDSSILDLPSAYDITDSFLPEHSTGTSDEPCSSVDTFASSARLGAGSPDPEEAQHAASMSIWHRHCEEANPRHRPPAEPFQPADPSGIPSSWTYEQEGTEDTSIRKSLDSFYETCCQRQPGRGDPAYNAASEWLALKVQDLANKEGRKYSLCSLHMAQMVLNRDGCKVFPNYSSNACFSAPANGDFGLEEGKRTPGLSDDVLQFLLKQNVMKS</sequence>
<feature type="non-terminal residue" evidence="2">
    <location>
        <position position="284"/>
    </location>
</feature>
<proteinExistence type="predicted"/>
<dbReference type="InterPro" id="IPR053898">
    <property type="entry name" value="SHLD1_C"/>
</dbReference>
<dbReference type="Proteomes" id="UP000765507">
    <property type="component" value="Unassembled WGS sequence"/>
</dbReference>
<keyword evidence="3" id="KW-1185">Reference proteome</keyword>
<evidence type="ECO:0000259" key="1">
    <source>
        <dbReference type="Pfam" id="PF15021"/>
    </source>
</evidence>
<evidence type="ECO:0000313" key="3">
    <source>
        <dbReference type="Proteomes" id="UP000765507"/>
    </source>
</evidence>
<evidence type="ECO:0000313" key="2">
    <source>
        <dbReference type="EMBL" id="KAG6936625.1"/>
    </source>
</evidence>
<dbReference type="GO" id="GO:2001032">
    <property type="term" value="P:regulation of double-strand break repair via nonhomologous end joining"/>
    <property type="evidence" value="ECO:0007669"/>
    <property type="project" value="InterPro"/>
</dbReference>
<dbReference type="OrthoDB" id="9446682at2759"/>
<dbReference type="PANTHER" id="PTHR36863:SF1">
    <property type="entry name" value="SHIELDIN COMPLEX SUBUNIT 1"/>
    <property type="match status" value="1"/>
</dbReference>
<gene>
    <name evidence="2" type="ORF">G0U57_012010</name>
</gene>
<dbReference type="AlphaFoldDB" id="A0A8T1T756"/>
<organism evidence="2 3">
    <name type="scientific">Chelydra serpentina</name>
    <name type="common">Snapping turtle</name>
    <name type="synonym">Testudo serpentina</name>
    <dbReference type="NCBI Taxonomy" id="8475"/>
    <lineage>
        <taxon>Eukaryota</taxon>
        <taxon>Metazoa</taxon>
        <taxon>Chordata</taxon>
        <taxon>Craniata</taxon>
        <taxon>Vertebrata</taxon>
        <taxon>Euteleostomi</taxon>
        <taxon>Archelosauria</taxon>
        <taxon>Testudinata</taxon>
        <taxon>Testudines</taxon>
        <taxon>Cryptodira</taxon>
        <taxon>Durocryptodira</taxon>
        <taxon>Americhelydia</taxon>
        <taxon>Chelydroidea</taxon>
        <taxon>Chelydridae</taxon>
        <taxon>Chelydra</taxon>
    </lineage>
</organism>
<dbReference type="Pfam" id="PF15021">
    <property type="entry name" value="SHLD1_C"/>
    <property type="match status" value="1"/>
</dbReference>
<comment type="caution">
    <text evidence="2">The sequence shown here is derived from an EMBL/GenBank/DDBJ whole genome shotgun (WGS) entry which is preliminary data.</text>
</comment>
<protein>
    <recommendedName>
        <fullName evidence="1">Shieldin complex subunit 1 C-terminal domain-containing protein</fullName>
    </recommendedName>
</protein>
<feature type="domain" description="Shieldin complex subunit 1 C-terminal" evidence="1">
    <location>
        <begin position="165"/>
        <end position="283"/>
    </location>
</feature>
<dbReference type="EMBL" id="JAHGAV010000031">
    <property type="protein sequence ID" value="KAG6936625.1"/>
    <property type="molecule type" value="Genomic_DNA"/>
</dbReference>
<dbReference type="InterPro" id="IPR027821">
    <property type="entry name" value="SHLD1"/>
</dbReference>
<accession>A0A8T1T756</accession>